<reference evidence="2 3" key="1">
    <citation type="submission" date="2022-04" db="EMBL/GenBank/DDBJ databases">
        <title>Human microbiome associated bacterial genomes.</title>
        <authorList>
            <person name="Sandstrom S."/>
            <person name="Salamzade R."/>
            <person name="Kalan L.R."/>
        </authorList>
    </citation>
    <scope>NUCLEOTIDE SEQUENCE [LARGE SCALE GENOMIC DNA]</scope>
    <source>
        <strain evidence="3">p3-SID767</strain>
    </source>
</reference>
<dbReference type="EMBL" id="JALXMO010000026">
    <property type="protein sequence ID" value="MCT1607460.1"/>
    <property type="molecule type" value="Genomic_DNA"/>
</dbReference>
<name>A0ABT2HSH1_9MICC</name>
<dbReference type="Proteomes" id="UP001205046">
    <property type="component" value="Unassembled WGS sequence"/>
</dbReference>
<evidence type="ECO:0000313" key="2">
    <source>
        <dbReference type="EMBL" id="MCT1607460.1"/>
    </source>
</evidence>
<accession>A0ABT2HSH1</accession>
<gene>
    <name evidence="2" type="ORF">M3B43_09000</name>
</gene>
<proteinExistence type="predicted"/>
<evidence type="ECO:0000313" key="3">
    <source>
        <dbReference type="Proteomes" id="UP001205046"/>
    </source>
</evidence>
<evidence type="ECO:0008006" key="4">
    <source>
        <dbReference type="Google" id="ProtNLM"/>
    </source>
</evidence>
<feature type="region of interest" description="Disordered" evidence="1">
    <location>
        <begin position="1"/>
        <end position="20"/>
    </location>
</feature>
<organism evidence="2 3">
    <name type="scientific">Nesterenkonia massiliensis</name>
    <dbReference type="NCBI Taxonomy" id="1232429"/>
    <lineage>
        <taxon>Bacteria</taxon>
        <taxon>Bacillati</taxon>
        <taxon>Actinomycetota</taxon>
        <taxon>Actinomycetes</taxon>
        <taxon>Micrococcales</taxon>
        <taxon>Micrococcaceae</taxon>
        <taxon>Nesterenkonia</taxon>
    </lineage>
</organism>
<evidence type="ECO:0000256" key="1">
    <source>
        <dbReference type="SAM" id="MobiDB-lite"/>
    </source>
</evidence>
<protein>
    <recommendedName>
        <fullName evidence="4">PPM-type phosphatase domain-containing protein</fullName>
    </recommendedName>
</protein>
<sequence length="58" mass="6421">MRRQKFWSTGDPDDLHPGPAAHQLIGERFALLAFGSDGVFAAASGSEQELSHQRQRNQ</sequence>
<comment type="caution">
    <text evidence="2">The sequence shown here is derived from an EMBL/GenBank/DDBJ whole genome shotgun (WGS) entry which is preliminary data.</text>
</comment>
<keyword evidence="3" id="KW-1185">Reference proteome</keyword>
<dbReference type="RefSeq" id="WP_260073374.1">
    <property type="nucleotide sequence ID" value="NZ_JALXMO010000026.1"/>
</dbReference>